<accession>A0A4P9ZS02</accession>
<evidence type="ECO:0000313" key="4">
    <source>
        <dbReference type="Proteomes" id="UP000268162"/>
    </source>
</evidence>
<proteinExistence type="predicted"/>
<reference evidence="4" key="1">
    <citation type="journal article" date="2018" name="Nat. Microbiol.">
        <title>Leveraging single-cell genomics to expand the fungal tree of life.</title>
        <authorList>
            <person name="Ahrendt S.R."/>
            <person name="Quandt C.A."/>
            <person name="Ciobanu D."/>
            <person name="Clum A."/>
            <person name="Salamov A."/>
            <person name="Andreopoulos B."/>
            <person name="Cheng J.F."/>
            <person name="Woyke T."/>
            <person name="Pelin A."/>
            <person name="Henrissat B."/>
            <person name="Reynolds N.K."/>
            <person name="Benny G.L."/>
            <person name="Smith M.E."/>
            <person name="James T.Y."/>
            <person name="Grigoriev I.V."/>
        </authorList>
    </citation>
    <scope>NUCLEOTIDE SEQUENCE [LARGE SCALE GENOMIC DNA]</scope>
    <source>
        <strain evidence="4">RSA 468</strain>
    </source>
</reference>
<dbReference type="GO" id="GO:0003735">
    <property type="term" value="F:structural constituent of ribosome"/>
    <property type="evidence" value="ECO:0007669"/>
    <property type="project" value="InterPro"/>
</dbReference>
<gene>
    <name evidence="3" type="ORF">BJ085DRAFT_23850</name>
</gene>
<evidence type="ECO:0000259" key="2">
    <source>
        <dbReference type="Pfam" id="PF21492"/>
    </source>
</evidence>
<evidence type="ECO:0000256" key="1">
    <source>
        <dbReference type="SAM" id="Coils"/>
    </source>
</evidence>
<dbReference type="Proteomes" id="UP000268162">
    <property type="component" value="Unassembled WGS sequence"/>
</dbReference>
<dbReference type="PANTHER" id="PTHR28174:SF1">
    <property type="entry name" value="LARGE RIBOSOMAL SUBUNIT PROTEIN BL31M"/>
    <property type="match status" value="1"/>
</dbReference>
<dbReference type="Gene3D" id="6.20.130.10">
    <property type="match status" value="1"/>
</dbReference>
<evidence type="ECO:0000313" key="3">
    <source>
        <dbReference type="EMBL" id="RKP35968.1"/>
    </source>
</evidence>
<dbReference type="STRING" id="215637.A0A4P9ZS02"/>
<dbReference type="InterPro" id="IPR048874">
    <property type="entry name" value="Ribosomal_bL31m_N"/>
</dbReference>
<dbReference type="Pfam" id="PF21492">
    <property type="entry name" value="bL31_N"/>
    <property type="match status" value="1"/>
</dbReference>
<organism evidence="3 4">
    <name type="scientific">Dimargaris cristalligena</name>
    <dbReference type="NCBI Taxonomy" id="215637"/>
    <lineage>
        <taxon>Eukaryota</taxon>
        <taxon>Fungi</taxon>
        <taxon>Fungi incertae sedis</taxon>
        <taxon>Zoopagomycota</taxon>
        <taxon>Kickxellomycotina</taxon>
        <taxon>Dimargaritomycetes</taxon>
        <taxon>Dimargaritales</taxon>
        <taxon>Dimargaritaceae</taxon>
        <taxon>Dimargaris</taxon>
    </lineage>
</organism>
<keyword evidence="4" id="KW-1185">Reference proteome</keyword>
<dbReference type="GO" id="GO:0005762">
    <property type="term" value="C:mitochondrial large ribosomal subunit"/>
    <property type="evidence" value="ECO:0007669"/>
    <property type="project" value="InterPro"/>
</dbReference>
<keyword evidence="1" id="KW-0175">Coiled coil</keyword>
<sequence length="118" mass="13269">MASAIKKKKYTGPTTNPEIFSQRVVLTDGSTITLRTTSPKSQLKLTKDTRNHPLWNPTLGNLMSDDVDHLQRFSKFSDLEGIETLSDSVSADAEADLQELKRYADEILKKNQESKTKN</sequence>
<dbReference type="InterPro" id="IPR034600">
    <property type="entry name" value="Ribosomal_bL31m"/>
</dbReference>
<dbReference type="AlphaFoldDB" id="A0A4P9ZS02"/>
<dbReference type="GO" id="GO:0032543">
    <property type="term" value="P:mitochondrial translation"/>
    <property type="evidence" value="ECO:0007669"/>
    <property type="project" value="InterPro"/>
</dbReference>
<name>A0A4P9ZS02_9FUNG</name>
<dbReference type="PANTHER" id="PTHR28174">
    <property type="entry name" value="54S RIBOSOMAL PROTEIN L36, MITOCHONDRIAL"/>
    <property type="match status" value="1"/>
</dbReference>
<feature type="domain" description="Ribosomal protein bL31m N-terminal" evidence="2">
    <location>
        <begin position="18"/>
        <end position="58"/>
    </location>
</feature>
<protein>
    <recommendedName>
        <fullName evidence="2">Ribosomal protein bL31m N-terminal domain-containing protein</fullName>
    </recommendedName>
</protein>
<dbReference type="EMBL" id="ML002744">
    <property type="protein sequence ID" value="RKP35968.1"/>
    <property type="molecule type" value="Genomic_DNA"/>
</dbReference>
<feature type="coiled-coil region" evidence="1">
    <location>
        <begin position="90"/>
        <end position="117"/>
    </location>
</feature>